<dbReference type="AlphaFoldDB" id="A0A562QAN8"/>
<dbReference type="Gene3D" id="3.30.360.10">
    <property type="entry name" value="Dihydrodipicolinate Reductase, domain 2"/>
    <property type="match status" value="1"/>
</dbReference>
<dbReference type="GO" id="GO:0046983">
    <property type="term" value="F:protein dimerization activity"/>
    <property type="evidence" value="ECO:0007669"/>
    <property type="project" value="InterPro"/>
</dbReference>
<sequence length="336" mass="35962">MSSLPSIAIVGATGAVGEALVALLEERDFPLSSLYLLSSAESAGKSLPFRGKNLRVGVAETFDFKQVAVTFLAANQEVSQVIADRAFQAGSSIVDLSGALEASISPRVIPGVNDQVLNLLPKPWRVSIPCSPAAALVSALAPLCAKTPIEYVTVTACLPASGRGRAGVRELARQTTELLNGRSIEPRVFGRQLAFNILGLAGNQQENGYSQIERRLIEDSQHILGKSLGIVSATCIQVPVFYGESLAVTLKTQSALTIKELNLAYSGIQNLELFEADEYPTAVEDSIGRDETLIGRMRQHPSDGHVIEMWIVSDNVRRSAALNAIQTAELLIKHTS</sequence>
<dbReference type="PIRSF" id="PIRSF000148">
    <property type="entry name" value="ASA_dh"/>
    <property type="match status" value="1"/>
</dbReference>
<evidence type="ECO:0000256" key="1">
    <source>
        <dbReference type="ARBA" id="ARBA00010584"/>
    </source>
</evidence>
<dbReference type="GO" id="GO:0051287">
    <property type="term" value="F:NAD binding"/>
    <property type="evidence" value="ECO:0007669"/>
    <property type="project" value="InterPro"/>
</dbReference>
<dbReference type="OrthoDB" id="9805684at2"/>
<evidence type="ECO:0000313" key="4">
    <source>
        <dbReference type="Proteomes" id="UP000316905"/>
    </source>
</evidence>
<evidence type="ECO:0000259" key="2">
    <source>
        <dbReference type="SMART" id="SM00859"/>
    </source>
</evidence>
<evidence type="ECO:0000313" key="3">
    <source>
        <dbReference type="EMBL" id="TWI53086.1"/>
    </source>
</evidence>
<dbReference type="CDD" id="cd18129">
    <property type="entry name" value="ASADH_C_USG1_like"/>
    <property type="match status" value="1"/>
</dbReference>
<feature type="domain" description="Semialdehyde dehydrogenase NAD-binding" evidence="2">
    <location>
        <begin position="6"/>
        <end position="120"/>
    </location>
</feature>
<dbReference type="PANTHER" id="PTHR46278">
    <property type="entry name" value="DEHYDROGENASE, PUTATIVE-RELATED"/>
    <property type="match status" value="1"/>
</dbReference>
<comment type="similarity">
    <text evidence="1">Belongs to the aspartate-semialdehyde dehydrogenase family.</text>
</comment>
<dbReference type="GO" id="GO:0016620">
    <property type="term" value="F:oxidoreductase activity, acting on the aldehyde or oxo group of donors, NAD or NADP as acceptor"/>
    <property type="evidence" value="ECO:0007669"/>
    <property type="project" value="InterPro"/>
</dbReference>
<dbReference type="InterPro" id="IPR000534">
    <property type="entry name" value="Semialdehyde_DH_NAD-bd"/>
</dbReference>
<proteinExistence type="inferred from homology"/>
<dbReference type="Pfam" id="PF01118">
    <property type="entry name" value="Semialdhyde_dh"/>
    <property type="match status" value="1"/>
</dbReference>
<reference evidence="3 4" key="1">
    <citation type="journal article" date="2015" name="Stand. Genomic Sci.">
        <title>Genomic Encyclopedia of Bacterial and Archaeal Type Strains, Phase III: the genomes of soil and plant-associated and newly described type strains.</title>
        <authorList>
            <person name="Whitman W.B."/>
            <person name="Woyke T."/>
            <person name="Klenk H.P."/>
            <person name="Zhou Y."/>
            <person name="Lilburn T.G."/>
            <person name="Beck B.J."/>
            <person name="De Vos P."/>
            <person name="Vandamme P."/>
            <person name="Eisen J.A."/>
            <person name="Garrity G."/>
            <person name="Hugenholtz P."/>
            <person name="Kyrpides N.C."/>
        </authorList>
    </citation>
    <scope>NUCLEOTIDE SEQUENCE [LARGE SCALE GENOMIC DNA]</scope>
    <source>
        <strain evidence="3 4">CGMCC 1.6858</strain>
    </source>
</reference>
<comment type="caution">
    <text evidence="3">The sequence shown here is derived from an EMBL/GenBank/DDBJ whole genome shotgun (WGS) entry which is preliminary data.</text>
</comment>
<dbReference type="Proteomes" id="UP000316905">
    <property type="component" value="Unassembled WGS sequence"/>
</dbReference>
<keyword evidence="4" id="KW-1185">Reference proteome</keyword>
<protein>
    <submittedName>
        <fullName evidence="3">Aspartate-semialdehyde dehydrogenase</fullName>
    </submittedName>
</protein>
<dbReference type="CDD" id="cd17894">
    <property type="entry name" value="ASADH_USG1_N"/>
    <property type="match status" value="1"/>
</dbReference>
<dbReference type="InterPro" id="IPR012280">
    <property type="entry name" value="Semialdhyde_DH_dimer_dom"/>
</dbReference>
<dbReference type="NCBIfam" id="NF011456">
    <property type="entry name" value="PRK14874.1"/>
    <property type="match status" value="1"/>
</dbReference>
<gene>
    <name evidence="3" type="ORF">IQ22_02928</name>
</gene>
<dbReference type="SMART" id="SM00859">
    <property type="entry name" value="Semialdhyde_dh"/>
    <property type="match status" value="1"/>
</dbReference>
<accession>A0A562QAN8</accession>
<dbReference type="InterPro" id="IPR036291">
    <property type="entry name" value="NAD(P)-bd_dom_sf"/>
</dbReference>
<dbReference type="Pfam" id="PF02774">
    <property type="entry name" value="Semialdhyde_dhC"/>
    <property type="match status" value="1"/>
</dbReference>
<organism evidence="3 4">
    <name type="scientific">Pseudomonas duriflava</name>
    <dbReference type="NCBI Taxonomy" id="459528"/>
    <lineage>
        <taxon>Bacteria</taxon>
        <taxon>Pseudomonadati</taxon>
        <taxon>Pseudomonadota</taxon>
        <taxon>Gammaproteobacteria</taxon>
        <taxon>Pseudomonadales</taxon>
        <taxon>Pseudomonadaceae</taxon>
        <taxon>Pseudomonas</taxon>
    </lineage>
</organism>
<name>A0A562QAN8_9PSED</name>
<dbReference type="RefSeq" id="WP_145143132.1">
    <property type="nucleotide sequence ID" value="NZ_VLKY01000009.1"/>
</dbReference>
<dbReference type="PANTHER" id="PTHR46278:SF2">
    <property type="entry name" value="ASPARTATE-SEMIALDEHYDE DEHYDROGENASE"/>
    <property type="match status" value="1"/>
</dbReference>
<dbReference type="SUPFAM" id="SSF55347">
    <property type="entry name" value="Glyceraldehyde-3-phosphate dehydrogenase-like, C-terminal domain"/>
    <property type="match status" value="1"/>
</dbReference>
<dbReference type="Gene3D" id="3.40.50.720">
    <property type="entry name" value="NAD(P)-binding Rossmann-like Domain"/>
    <property type="match status" value="1"/>
</dbReference>
<dbReference type="GO" id="GO:0008652">
    <property type="term" value="P:amino acid biosynthetic process"/>
    <property type="evidence" value="ECO:0007669"/>
    <property type="project" value="InterPro"/>
</dbReference>
<dbReference type="SUPFAM" id="SSF51735">
    <property type="entry name" value="NAD(P)-binding Rossmann-fold domains"/>
    <property type="match status" value="1"/>
</dbReference>
<dbReference type="EMBL" id="VLKY01000009">
    <property type="protein sequence ID" value="TWI53086.1"/>
    <property type="molecule type" value="Genomic_DNA"/>
</dbReference>
<dbReference type="NCBIfam" id="NF004224">
    <property type="entry name" value="PRK05671.1"/>
    <property type="match status" value="1"/>
</dbReference>